<dbReference type="EMBL" id="JAAKZF010000024">
    <property type="protein sequence ID" value="NGO52945.1"/>
    <property type="molecule type" value="Genomic_DNA"/>
</dbReference>
<dbReference type="SUPFAM" id="SSF51735">
    <property type="entry name" value="NAD(P)-binding Rossmann-fold domains"/>
    <property type="match status" value="1"/>
</dbReference>
<dbReference type="InterPro" id="IPR001509">
    <property type="entry name" value="Epimerase_deHydtase"/>
</dbReference>
<dbReference type="PANTHER" id="PTHR43725:SF53">
    <property type="entry name" value="UDP-ARABINOSE 4-EPIMERASE 1"/>
    <property type="match status" value="1"/>
</dbReference>
<keyword evidence="15" id="KW-1185">Reference proteome</keyword>
<evidence type="ECO:0000259" key="13">
    <source>
        <dbReference type="PROSITE" id="PS50043"/>
    </source>
</evidence>
<proteinExistence type="inferred from homology"/>
<dbReference type="CDD" id="cd05247">
    <property type="entry name" value="UDP_G4E_1_SDR_e"/>
    <property type="match status" value="1"/>
</dbReference>
<dbReference type="CDD" id="cd06170">
    <property type="entry name" value="LuxR_C_like"/>
    <property type="match status" value="1"/>
</dbReference>
<evidence type="ECO:0000256" key="1">
    <source>
        <dbReference type="ARBA" id="ARBA00000083"/>
    </source>
</evidence>
<feature type="region of interest" description="Disordered" evidence="12">
    <location>
        <begin position="321"/>
        <end position="343"/>
    </location>
</feature>
<reference evidence="14 15" key="1">
    <citation type="submission" date="2020-02" db="EMBL/GenBank/DDBJ databases">
        <title>Genome sequence of strain CCNWXJ40-4.</title>
        <authorList>
            <person name="Gao J."/>
            <person name="Sun J."/>
        </authorList>
    </citation>
    <scope>NUCLEOTIDE SEQUENCE [LARGE SCALE GENOMIC DNA]</scope>
    <source>
        <strain evidence="14 15">CCNWXJ 40-4</strain>
    </source>
</reference>
<comment type="cofactor">
    <cofactor evidence="2">
        <name>NAD(+)</name>
        <dbReference type="ChEBI" id="CHEBI:57540"/>
    </cofactor>
</comment>
<dbReference type="InterPro" id="IPR016032">
    <property type="entry name" value="Sig_transdc_resp-reg_C-effctor"/>
</dbReference>
<evidence type="ECO:0000256" key="7">
    <source>
        <dbReference type="ARBA" id="ARBA00023027"/>
    </source>
</evidence>
<comment type="catalytic activity">
    <reaction evidence="1">
        <text>UDP-alpha-D-glucose = UDP-alpha-D-galactose</text>
        <dbReference type="Rhea" id="RHEA:22168"/>
        <dbReference type="ChEBI" id="CHEBI:58885"/>
        <dbReference type="ChEBI" id="CHEBI:66914"/>
        <dbReference type="EC" id="5.1.3.2"/>
    </reaction>
</comment>
<dbReference type="GO" id="GO:0003978">
    <property type="term" value="F:UDP-glucose 4-epimerase activity"/>
    <property type="evidence" value="ECO:0007669"/>
    <property type="project" value="UniProtKB-EC"/>
</dbReference>
<keyword evidence="8 14" id="KW-0413">Isomerase</keyword>
<accession>A0A6G4WDR1</accession>
<comment type="pathway">
    <text evidence="3">Carbohydrate metabolism; galactose metabolism.</text>
</comment>
<evidence type="ECO:0000256" key="10">
    <source>
        <dbReference type="ARBA" id="ARBA00031367"/>
    </source>
</evidence>
<evidence type="ECO:0000313" key="15">
    <source>
        <dbReference type="Proteomes" id="UP001642900"/>
    </source>
</evidence>
<dbReference type="NCBIfam" id="TIGR01179">
    <property type="entry name" value="galE"/>
    <property type="match status" value="1"/>
</dbReference>
<evidence type="ECO:0000256" key="9">
    <source>
        <dbReference type="ARBA" id="ARBA00023277"/>
    </source>
</evidence>
<keyword evidence="9" id="KW-0119">Carbohydrate metabolism</keyword>
<evidence type="ECO:0000256" key="2">
    <source>
        <dbReference type="ARBA" id="ARBA00001911"/>
    </source>
</evidence>
<dbReference type="UniPathway" id="UPA00214"/>
<evidence type="ECO:0000256" key="4">
    <source>
        <dbReference type="ARBA" id="ARBA00007637"/>
    </source>
</evidence>
<protein>
    <recommendedName>
        <fullName evidence="6">UDP-glucose 4-epimerase</fullName>
        <ecNumber evidence="5">5.1.3.2</ecNumber>
    </recommendedName>
    <alternativeName>
        <fullName evidence="11">Galactowaldenase</fullName>
    </alternativeName>
    <alternativeName>
        <fullName evidence="10">UDP-galactose 4-epimerase</fullName>
    </alternativeName>
</protein>
<feature type="domain" description="HTH luxR-type" evidence="13">
    <location>
        <begin position="338"/>
        <end position="403"/>
    </location>
</feature>
<dbReference type="PROSITE" id="PS00622">
    <property type="entry name" value="HTH_LUXR_1"/>
    <property type="match status" value="1"/>
</dbReference>
<dbReference type="PRINTS" id="PR00038">
    <property type="entry name" value="HTHLUXR"/>
</dbReference>
<dbReference type="GO" id="GO:0006355">
    <property type="term" value="P:regulation of DNA-templated transcription"/>
    <property type="evidence" value="ECO:0007669"/>
    <property type="project" value="InterPro"/>
</dbReference>
<dbReference type="Pfam" id="PF01370">
    <property type="entry name" value="Epimerase"/>
    <property type="match status" value="1"/>
</dbReference>
<evidence type="ECO:0000256" key="3">
    <source>
        <dbReference type="ARBA" id="ARBA00004947"/>
    </source>
</evidence>
<gene>
    <name evidence="14" type="primary">galE</name>
    <name evidence="14" type="ORF">G6N73_17470</name>
</gene>
<name>A0A6G4WDR1_9HYPH</name>
<dbReference type="InterPro" id="IPR036388">
    <property type="entry name" value="WH-like_DNA-bd_sf"/>
</dbReference>
<organism evidence="14 15">
    <name type="scientific">Allomesorhizobium camelthorni</name>
    <dbReference type="NCBI Taxonomy" id="475069"/>
    <lineage>
        <taxon>Bacteria</taxon>
        <taxon>Pseudomonadati</taxon>
        <taxon>Pseudomonadota</taxon>
        <taxon>Alphaproteobacteria</taxon>
        <taxon>Hyphomicrobiales</taxon>
        <taxon>Phyllobacteriaceae</taxon>
        <taxon>Allomesorhizobium</taxon>
    </lineage>
</organism>
<dbReference type="Pfam" id="PF00196">
    <property type="entry name" value="GerE"/>
    <property type="match status" value="1"/>
</dbReference>
<dbReference type="SMART" id="SM00421">
    <property type="entry name" value="HTH_LUXR"/>
    <property type="match status" value="1"/>
</dbReference>
<dbReference type="PROSITE" id="PS50043">
    <property type="entry name" value="HTH_LUXR_2"/>
    <property type="match status" value="1"/>
</dbReference>
<evidence type="ECO:0000256" key="6">
    <source>
        <dbReference type="ARBA" id="ARBA00018569"/>
    </source>
</evidence>
<dbReference type="AlphaFoldDB" id="A0A6G4WDR1"/>
<dbReference type="InterPro" id="IPR005886">
    <property type="entry name" value="UDP_G4E"/>
</dbReference>
<evidence type="ECO:0000256" key="12">
    <source>
        <dbReference type="SAM" id="MobiDB-lite"/>
    </source>
</evidence>
<sequence length="420" mass="45199">MAVLVTGGAGYVGSHTVLALLDAGEKVFVIDDLSSGERSAVPIKAQFVHGDAGDPEMVRRLLRIYGIDAVVHMAGSGSVEESVRNPLKHYRNNTEIARTVMEACVSEGVRHFVFSSTAAVYGDAEGCREDSVLSPVSPFGKSKLMAEAMLRDTAAAHSIRYAALRCFNAAGADPAGRAGQGARSGGLIEVACEAAAGKRLFVPVFGTDYDTPDGTCVRDYIHVSDLADIHRLALERLRQGGSSFAVNCGYGRGRSVREVIETVKKVSGVDFAVKVHPRRAGDVGKSVADCGMLFGDLGWRPSRDNLAKIVSHSLEWERNSSRLPARPAMHPEKLQKDQAGSATDLTPREHQVMQQLSKGLQNKIIAANLGVSEHTVKIHLHHIIRKLGATNRTGAAAIYLERLPDFFQRSNGAPSGFRNH</sequence>
<dbReference type="RefSeq" id="WP_165029823.1">
    <property type="nucleotide sequence ID" value="NZ_JAAKZF010000024.1"/>
</dbReference>
<evidence type="ECO:0000313" key="14">
    <source>
        <dbReference type="EMBL" id="NGO52945.1"/>
    </source>
</evidence>
<dbReference type="GO" id="GO:0003677">
    <property type="term" value="F:DNA binding"/>
    <property type="evidence" value="ECO:0007669"/>
    <property type="project" value="InterPro"/>
</dbReference>
<dbReference type="GO" id="GO:0033499">
    <property type="term" value="P:galactose catabolic process via UDP-galactose, Leloir pathway"/>
    <property type="evidence" value="ECO:0007669"/>
    <property type="project" value="TreeGrafter"/>
</dbReference>
<dbReference type="Gene3D" id="3.90.25.10">
    <property type="entry name" value="UDP-galactose 4-epimerase, domain 1"/>
    <property type="match status" value="1"/>
</dbReference>
<dbReference type="Gene3D" id="3.40.50.720">
    <property type="entry name" value="NAD(P)-binding Rossmann-like Domain"/>
    <property type="match status" value="1"/>
</dbReference>
<dbReference type="SUPFAM" id="SSF46894">
    <property type="entry name" value="C-terminal effector domain of the bipartite response regulators"/>
    <property type="match status" value="1"/>
</dbReference>
<evidence type="ECO:0000256" key="8">
    <source>
        <dbReference type="ARBA" id="ARBA00023235"/>
    </source>
</evidence>
<dbReference type="EC" id="5.1.3.2" evidence="5"/>
<dbReference type="InterPro" id="IPR036291">
    <property type="entry name" value="NAD(P)-bd_dom_sf"/>
</dbReference>
<dbReference type="Proteomes" id="UP001642900">
    <property type="component" value="Unassembled WGS sequence"/>
</dbReference>
<evidence type="ECO:0000256" key="11">
    <source>
        <dbReference type="ARBA" id="ARBA00033067"/>
    </source>
</evidence>
<keyword evidence="7" id="KW-0520">NAD</keyword>
<dbReference type="Gene3D" id="1.10.10.10">
    <property type="entry name" value="Winged helix-like DNA-binding domain superfamily/Winged helix DNA-binding domain"/>
    <property type="match status" value="1"/>
</dbReference>
<dbReference type="PANTHER" id="PTHR43725">
    <property type="entry name" value="UDP-GLUCOSE 4-EPIMERASE"/>
    <property type="match status" value="1"/>
</dbReference>
<evidence type="ECO:0000256" key="5">
    <source>
        <dbReference type="ARBA" id="ARBA00013189"/>
    </source>
</evidence>
<dbReference type="InterPro" id="IPR000792">
    <property type="entry name" value="Tscrpt_reg_LuxR_C"/>
</dbReference>
<comment type="caution">
    <text evidence="14">The sequence shown here is derived from an EMBL/GenBank/DDBJ whole genome shotgun (WGS) entry which is preliminary data.</text>
</comment>
<comment type="similarity">
    <text evidence="4">Belongs to the NAD(P)-dependent epimerase/dehydratase family.</text>
</comment>